<keyword evidence="3" id="KW-1185">Reference proteome</keyword>
<feature type="compositionally biased region" description="Polar residues" evidence="1">
    <location>
        <begin position="1"/>
        <end position="24"/>
    </location>
</feature>
<dbReference type="EMBL" id="JANBOH010000001">
    <property type="protein sequence ID" value="KAJ1648712.1"/>
    <property type="molecule type" value="Genomic_DNA"/>
</dbReference>
<proteinExistence type="predicted"/>
<accession>A0A9W7XSM2</accession>
<evidence type="ECO:0000256" key="1">
    <source>
        <dbReference type="SAM" id="MobiDB-lite"/>
    </source>
</evidence>
<feature type="compositionally biased region" description="Basic and acidic residues" evidence="1">
    <location>
        <begin position="89"/>
        <end position="111"/>
    </location>
</feature>
<feature type="region of interest" description="Disordered" evidence="1">
    <location>
        <begin position="1"/>
        <end position="32"/>
    </location>
</feature>
<dbReference type="Proteomes" id="UP001145021">
    <property type="component" value="Unassembled WGS sequence"/>
</dbReference>
<gene>
    <name evidence="2" type="ORF">LPJ64_000031</name>
</gene>
<organism evidence="2 3">
    <name type="scientific">Coemansia asiatica</name>
    <dbReference type="NCBI Taxonomy" id="1052880"/>
    <lineage>
        <taxon>Eukaryota</taxon>
        <taxon>Fungi</taxon>
        <taxon>Fungi incertae sedis</taxon>
        <taxon>Zoopagomycota</taxon>
        <taxon>Kickxellomycotina</taxon>
        <taxon>Kickxellomycetes</taxon>
        <taxon>Kickxellales</taxon>
        <taxon>Kickxellaceae</taxon>
        <taxon>Coemansia</taxon>
    </lineage>
</organism>
<comment type="caution">
    <text evidence="2">The sequence shown here is derived from an EMBL/GenBank/DDBJ whole genome shotgun (WGS) entry which is preliminary data.</text>
</comment>
<protein>
    <submittedName>
        <fullName evidence="2">Uncharacterized protein</fullName>
    </submittedName>
</protein>
<sequence>MTDENSVSGSTWSNDMDGSQSTGKINRIIRRLSNKVTPPRLLSLRSRRGLTQPQAIDLEAASAEHENRDKIEAATVRYTDGQSVDVSETVERSRSSVREDSLRKREKIAELRRRRQQRNSVVVAGTATEDGLGNTTPSRVTSNAARHLTSLFRQPPRQAAGNSSLEPNPVEQPDGVSSMPVPVEQPEGKRFMTMVTPAEEGFFNSPELNLLLHQVDLDPLIEPAVARPEPITPEDAILAREMDRRAGKGQTRGLGAKNMRRANSHNGYLSAGDLANKGEADFTINIPSTSLSPLVPFGGWPRILSARLRGRARTVAQISEKKNGSVVGTGHAVSGKRIASVAEDEPSDEDLADILGQLEKEMETNAKLKRDLAMVGSTADQLVKLLNTSINSGRAGNVIR</sequence>
<evidence type="ECO:0000313" key="2">
    <source>
        <dbReference type="EMBL" id="KAJ1648712.1"/>
    </source>
</evidence>
<feature type="region of interest" description="Disordered" evidence="1">
    <location>
        <begin position="82"/>
        <end position="140"/>
    </location>
</feature>
<dbReference type="AlphaFoldDB" id="A0A9W7XSM2"/>
<evidence type="ECO:0000313" key="3">
    <source>
        <dbReference type="Proteomes" id="UP001145021"/>
    </source>
</evidence>
<reference evidence="2" key="1">
    <citation type="submission" date="2022-07" db="EMBL/GenBank/DDBJ databases">
        <title>Phylogenomic reconstructions and comparative analyses of Kickxellomycotina fungi.</title>
        <authorList>
            <person name="Reynolds N.K."/>
            <person name="Stajich J.E."/>
            <person name="Barry K."/>
            <person name="Grigoriev I.V."/>
            <person name="Crous P."/>
            <person name="Smith M.E."/>
        </authorList>
    </citation>
    <scope>NUCLEOTIDE SEQUENCE</scope>
    <source>
        <strain evidence="2">NBRC 105413</strain>
    </source>
</reference>
<feature type="region of interest" description="Disordered" evidence="1">
    <location>
        <begin position="154"/>
        <end position="184"/>
    </location>
</feature>
<name>A0A9W7XSM2_9FUNG</name>